<organism evidence="2 3">
    <name type="scientific">Gluconobacter morbifer G707</name>
    <dbReference type="NCBI Taxonomy" id="1088869"/>
    <lineage>
        <taxon>Bacteria</taxon>
        <taxon>Pseudomonadati</taxon>
        <taxon>Pseudomonadota</taxon>
        <taxon>Alphaproteobacteria</taxon>
        <taxon>Acetobacterales</taxon>
        <taxon>Acetobacteraceae</taxon>
        <taxon>Gluconobacter</taxon>
    </lineage>
</organism>
<accession>G6XMV3</accession>
<evidence type="ECO:0000256" key="1">
    <source>
        <dbReference type="SAM" id="Coils"/>
    </source>
</evidence>
<dbReference type="STRING" id="1088869.GMO_28210"/>
<feature type="coiled-coil region" evidence="1">
    <location>
        <begin position="79"/>
        <end position="151"/>
    </location>
</feature>
<dbReference type="Proteomes" id="UP000004949">
    <property type="component" value="Unassembled WGS sequence"/>
</dbReference>
<dbReference type="GO" id="GO:0032259">
    <property type="term" value="P:methylation"/>
    <property type="evidence" value="ECO:0007669"/>
    <property type="project" value="UniProtKB-KW"/>
</dbReference>
<keyword evidence="2" id="KW-0808">Transferase</keyword>
<dbReference type="eggNOG" id="COG0553">
    <property type="taxonomic scope" value="Bacteria"/>
</dbReference>
<keyword evidence="3" id="KW-1185">Reference proteome</keyword>
<sequence length="170" mass="18965">MTEREKAGQWLLSQVRLAAKAGEKGKWTLGTIGGFEILCETWRTRFDGEETWDATLGLVLDGRILGMDFDRETSPVGLVSRIENALLRFEAELADARRQVEEAERKLPGYRARVGLAFPEAALLQEKREAMAALEADLAADTQRREEEEKAEAKAALSVAEKCEKEVQIA</sequence>
<proteinExistence type="predicted"/>
<dbReference type="GO" id="GO:0008168">
    <property type="term" value="F:methyltransferase activity"/>
    <property type="evidence" value="ECO:0007669"/>
    <property type="project" value="UniProtKB-KW"/>
</dbReference>
<name>G6XMV3_9PROT</name>
<dbReference type="EMBL" id="AGQV01000017">
    <property type="protein sequence ID" value="EHH66874.1"/>
    <property type="molecule type" value="Genomic_DNA"/>
</dbReference>
<comment type="caution">
    <text evidence="2">The sequence shown here is derived from an EMBL/GenBank/DDBJ whole genome shotgun (WGS) entry which is preliminary data.</text>
</comment>
<dbReference type="PATRIC" id="fig|1088869.3.peg.2815"/>
<keyword evidence="1" id="KW-0175">Coiled coil</keyword>
<dbReference type="RefSeq" id="WP_008852961.1">
    <property type="nucleotide sequence ID" value="NZ_AGQV01000017.1"/>
</dbReference>
<evidence type="ECO:0000313" key="2">
    <source>
        <dbReference type="EMBL" id="EHH66874.1"/>
    </source>
</evidence>
<protein>
    <submittedName>
        <fullName evidence="2">DNA methylase</fullName>
    </submittedName>
</protein>
<evidence type="ECO:0000313" key="3">
    <source>
        <dbReference type="Proteomes" id="UP000004949"/>
    </source>
</evidence>
<gene>
    <name evidence="2" type="ORF">GMO_28210</name>
</gene>
<reference evidence="2 3" key="1">
    <citation type="submission" date="2011-10" db="EMBL/GenBank/DDBJ databases">
        <title>Genome sequence of Gluconobacter morbifer G707, isolated from Drosophila gut.</title>
        <authorList>
            <person name="Lee W.-J."/>
            <person name="Kim E.-K."/>
        </authorList>
    </citation>
    <scope>NUCLEOTIDE SEQUENCE [LARGE SCALE GENOMIC DNA]</scope>
    <source>
        <strain evidence="2 3">G707</strain>
    </source>
</reference>
<dbReference type="AlphaFoldDB" id="G6XMV3"/>
<keyword evidence="2" id="KW-0489">Methyltransferase</keyword>